<accession>A0A840S8H8</accession>
<evidence type="ECO:0000313" key="3">
    <source>
        <dbReference type="Proteomes" id="UP000578697"/>
    </source>
</evidence>
<evidence type="ECO:0000313" key="4">
    <source>
        <dbReference type="Proteomes" id="UP000593591"/>
    </source>
</evidence>
<dbReference type="EMBL" id="CP031517">
    <property type="protein sequence ID" value="QOS40316.1"/>
    <property type="molecule type" value="Genomic_DNA"/>
</dbReference>
<protein>
    <recommendedName>
        <fullName evidence="5">Tocopherol cyclase</fullName>
    </recommendedName>
</protein>
<dbReference type="KEGG" id="trc:DYE49_07540"/>
<evidence type="ECO:0008006" key="5">
    <source>
        <dbReference type="Google" id="ProtNLM"/>
    </source>
</evidence>
<name>A0A840S8H8_9SPIR</name>
<dbReference type="RefSeq" id="WP_184651404.1">
    <property type="nucleotide sequence ID" value="NZ_JACHFR010000001.1"/>
</dbReference>
<organism evidence="1 3">
    <name type="scientific">Treponema rectale</name>
    <dbReference type="NCBI Taxonomy" id="744512"/>
    <lineage>
        <taxon>Bacteria</taxon>
        <taxon>Pseudomonadati</taxon>
        <taxon>Spirochaetota</taxon>
        <taxon>Spirochaetia</taxon>
        <taxon>Spirochaetales</taxon>
        <taxon>Treponemataceae</taxon>
        <taxon>Treponema</taxon>
    </lineage>
</organism>
<evidence type="ECO:0000313" key="2">
    <source>
        <dbReference type="EMBL" id="QOS40316.1"/>
    </source>
</evidence>
<gene>
    <name evidence="2" type="ORF">DYE49_07540</name>
    <name evidence="1" type="ORF">HNP77_000311</name>
</gene>
<keyword evidence="3" id="KW-1185">Reference proteome</keyword>
<reference evidence="2 4" key="1">
    <citation type="submission" date="2018-08" db="EMBL/GenBank/DDBJ databases">
        <title>The first complete genome of Treponema rectale (CHPAT), a commensal spirochete of the bovine rectum.</title>
        <authorList>
            <person name="Staton G.J."/>
            <person name="Clegg S.R."/>
            <person name="Carter S.D."/>
            <person name="Radford A.D."/>
            <person name="Darby A."/>
            <person name="Hall N."/>
            <person name="Birtles R.J."/>
            <person name="Evans N.J."/>
        </authorList>
    </citation>
    <scope>NUCLEOTIDE SEQUENCE [LARGE SCALE GENOMIC DNA]</scope>
    <source>
        <strain evidence="2 4">CHPA</strain>
    </source>
</reference>
<evidence type="ECO:0000313" key="1">
    <source>
        <dbReference type="EMBL" id="MBB5217967.1"/>
    </source>
</evidence>
<proteinExistence type="predicted"/>
<dbReference type="Proteomes" id="UP000593591">
    <property type="component" value="Chromosome"/>
</dbReference>
<dbReference type="EMBL" id="JACHFR010000001">
    <property type="protein sequence ID" value="MBB5217967.1"/>
    <property type="molecule type" value="Genomic_DNA"/>
</dbReference>
<dbReference type="Proteomes" id="UP000578697">
    <property type="component" value="Unassembled WGS sequence"/>
</dbReference>
<reference evidence="1 3" key="2">
    <citation type="submission" date="2020-08" db="EMBL/GenBank/DDBJ databases">
        <title>Genomic Encyclopedia of Type Strains, Phase IV (KMG-IV): sequencing the most valuable type-strain genomes for metagenomic binning, comparative biology and taxonomic classification.</title>
        <authorList>
            <person name="Goeker M."/>
        </authorList>
    </citation>
    <scope>NUCLEOTIDE SEQUENCE [LARGE SCALE GENOMIC DNA]</scope>
    <source>
        <strain evidence="1 3">DSM 103679</strain>
    </source>
</reference>
<sequence>MDTKRIRRNSRYMLKGALRKSGFDCWRLVTCGISRKTGEEKTFFIEYYVVNPALSPDDVVLGFKSRFAGNEADLQYALAGTESAKTFTTESLVQPSFVMVKAGVLSKGGSQLNAYYPSSQLKINDSNFILSVGPGERPDCVLSDDYSVGRVAVTREQLLHSPEILGNPGWMEWNLRFEQRIEFQKNYSSKDVNWAAFGAKTDFNGEIIYNGEEYIVTAKKSFGYFDKTWGREFVNPVFHLNASNCLSVISGKNLFNSCFAVQGEFSKKLSVLVDVEGLRCEFSADKSKKFSLSYDFTQMPVDEEGEKLHWTVSVHNKKYIIDIDIYCLQEDMSLREYECPEGGRKLMKVLSGASGYGELKIFKSKKKNIELIEQVKVSNCVCEYGNVELPEL</sequence>
<dbReference type="AlphaFoldDB" id="A0A840S8H8"/>